<name>A0A1H2SUI2_9FIRM</name>
<sequence>MISMSDKKDKRVRADSNTDFFLKIVKKEQEERKSQNEKKVELEERKTKTINIFFEVFNTINKMLDRMLNSKHSLRFISLILTLVLFFTFSGGDVLTSTTSGKTIKNVPVRVEGLADGYEVSGLPSSVNVGLIGPSLDIYTEQVKKDYQVYVNLSEYKQGNHTVTYSYRNFSKNLTVMVMPETASISIAPKVSKSFKVEPKFINEDKLDERYAVSVNSLSKERVNVYASKATLNKIDHIVAEIDVANRTKAFTAEAVVKAVDSNGKKVNCTISPTKIKAECSVDTYSKVVAVKPQFTGNLKKGYKLTSYVLSPSTVTIYGSRSDIDDISSVACKVDISKLAGSTTISGIKLEMNDTISKMSVDSITISMTIEKE</sequence>
<feature type="transmembrane region" description="Helical" evidence="1">
    <location>
        <begin position="73"/>
        <end position="92"/>
    </location>
</feature>
<dbReference type="PANTHER" id="PTHR37804:SF1">
    <property type="entry name" value="CDAA REGULATORY PROTEIN CDAR"/>
    <property type="match status" value="1"/>
</dbReference>
<evidence type="ECO:0000313" key="2">
    <source>
        <dbReference type="EMBL" id="SDW34694.1"/>
    </source>
</evidence>
<keyword evidence="1" id="KW-0812">Transmembrane</keyword>
<gene>
    <name evidence="2" type="ORF">SAMN04487759_11080</name>
</gene>
<dbReference type="eggNOG" id="COG4856">
    <property type="taxonomic scope" value="Bacteria"/>
</dbReference>
<dbReference type="InterPro" id="IPR012505">
    <property type="entry name" value="YbbR"/>
</dbReference>
<dbReference type="Gene3D" id="2.170.120.30">
    <property type="match status" value="1"/>
</dbReference>
<dbReference type="InterPro" id="IPR053154">
    <property type="entry name" value="c-di-AMP_regulator"/>
</dbReference>
<organism evidence="2 3">
    <name type="scientific">Kandleria vitulina</name>
    <dbReference type="NCBI Taxonomy" id="1630"/>
    <lineage>
        <taxon>Bacteria</taxon>
        <taxon>Bacillati</taxon>
        <taxon>Bacillota</taxon>
        <taxon>Erysipelotrichia</taxon>
        <taxon>Erysipelotrichales</taxon>
        <taxon>Coprobacillaceae</taxon>
        <taxon>Kandleria</taxon>
    </lineage>
</organism>
<dbReference type="STRING" id="1630.SAMN05216514_1214"/>
<dbReference type="AlphaFoldDB" id="A0A1H2SUI2"/>
<proteinExistence type="predicted"/>
<evidence type="ECO:0000313" key="3">
    <source>
        <dbReference type="Proteomes" id="UP000182429"/>
    </source>
</evidence>
<dbReference type="PANTHER" id="PTHR37804">
    <property type="entry name" value="CDAA REGULATORY PROTEIN CDAR"/>
    <property type="match status" value="1"/>
</dbReference>
<dbReference type="Proteomes" id="UP000182429">
    <property type="component" value="Unassembled WGS sequence"/>
</dbReference>
<accession>A0A1H2SUI2</accession>
<keyword evidence="1" id="KW-0472">Membrane</keyword>
<dbReference type="EMBL" id="FNNF01000010">
    <property type="protein sequence ID" value="SDW34694.1"/>
    <property type="molecule type" value="Genomic_DNA"/>
</dbReference>
<keyword evidence="1" id="KW-1133">Transmembrane helix</keyword>
<evidence type="ECO:0000256" key="1">
    <source>
        <dbReference type="SAM" id="Phobius"/>
    </source>
</evidence>
<protein>
    <submittedName>
        <fullName evidence="2">YbbR domain-containing protein</fullName>
    </submittedName>
</protein>
<reference evidence="2 3" key="1">
    <citation type="submission" date="2016-10" db="EMBL/GenBank/DDBJ databases">
        <authorList>
            <person name="de Groot N.N."/>
        </authorList>
    </citation>
    <scope>NUCLEOTIDE SEQUENCE [LARGE SCALE GENOMIC DNA]</scope>
    <source>
        <strain evidence="2 3">S3b</strain>
    </source>
</reference>
<dbReference type="Pfam" id="PF07949">
    <property type="entry name" value="YbbR"/>
    <property type="match status" value="3"/>
</dbReference>
<dbReference type="Gene3D" id="2.170.120.40">
    <property type="entry name" value="YbbR-like domain"/>
    <property type="match status" value="2"/>
</dbReference>